<feature type="binding site" evidence="9">
    <location>
        <position position="297"/>
    </location>
    <ligand>
        <name>Zn(2+)</name>
        <dbReference type="ChEBI" id="CHEBI:29105"/>
        <note>catalytic</note>
    </ligand>
</feature>
<dbReference type="GO" id="GO:0006508">
    <property type="term" value="P:proteolysis"/>
    <property type="evidence" value="ECO:0007669"/>
    <property type="project" value="UniProtKB-UniRule"/>
</dbReference>
<dbReference type="PANTHER" id="PTHR34217">
    <property type="entry name" value="METAL-DEPENDENT CARBOXYPEPTIDASE"/>
    <property type="match status" value="1"/>
</dbReference>
<evidence type="ECO:0000256" key="1">
    <source>
        <dbReference type="ARBA" id="ARBA00022645"/>
    </source>
</evidence>
<comment type="cofactor">
    <cofactor evidence="9">
        <name>Zn(2+)</name>
        <dbReference type="ChEBI" id="CHEBI:29105"/>
    </cofactor>
    <text evidence="9">Binds 1 zinc ion per subunit.</text>
</comment>
<accession>A0A0C2VI22</accession>
<dbReference type="PRINTS" id="PR00998">
    <property type="entry name" value="CRBOXYPTASET"/>
</dbReference>
<protein>
    <recommendedName>
        <fullName evidence="8">Metal-dependent carboxypeptidase</fullName>
        <ecNumber evidence="8">3.4.17.19</ecNumber>
    </recommendedName>
</protein>
<dbReference type="InterPro" id="IPR001333">
    <property type="entry name" value="Peptidase_M32_Taq"/>
</dbReference>
<feature type="active site" description="Proton donor/acceptor" evidence="10">
    <location>
        <position position="268"/>
    </location>
</feature>
<keyword evidence="5 8" id="KW-0482">Metalloprotease</keyword>
<name>A0A0C2VI22_9BACL</name>
<gene>
    <name evidence="11" type="ORF">KP78_31200</name>
</gene>
<evidence type="ECO:0000313" key="11">
    <source>
        <dbReference type="EMBL" id="KIL44156.1"/>
    </source>
</evidence>
<evidence type="ECO:0000256" key="3">
    <source>
        <dbReference type="ARBA" id="ARBA00022723"/>
    </source>
</evidence>
<organism evidence="11 12">
    <name type="scientific">Jeotgalibacillus soli</name>
    <dbReference type="NCBI Taxonomy" id="889306"/>
    <lineage>
        <taxon>Bacteria</taxon>
        <taxon>Bacillati</taxon>
        <taxon>Bacillota</taxon>
        <taxon>Bacilli</taxon>
        <taxon>Bacillales</taxon>
        <taxon>Caryophanaceae</taxon>
        <taxon>Jeotgalibacillus</taxon>
    </lineage>
</organism>
<evidence type="ECO:0000256" key="7">
    <source>
        <dbReference type="ARBA" id="ARBA00061580"/>
    </source>
</evidence>
<dbReference type="PROSITE" id="PS52034">
    <property type="entry name" value="PEPTIDASE_M32"/>
    <property type="match status" value="1"/>
</dbReference>
<dbReference type="GO" id="GO:0008270">
    <property type="term" value="F:zinc ion binding"/>
    <property type="evidence" value="ECO:0007669"/>
    <property type="project" value="UniProtKB-ARBA"/>
</dbReference>
<dbReference type="RefSeq" id="WP_041090067.1">
    <property type="nucleotide sequence ID" value="NZ_JXRP01000019.1"/>
</dbReference>
<keyword evidence="9" id="KW-0862">Zinc</keyword>
<dbReference type="SUPFAM" id="SSF55486">
    <property type="entry name" value="Metalloproteases ('zincins'), catalytic domain"/>
    <property type="match status" value="1"/>
</dbReference>
<dbReference type="EMBL" id="JXRP01000019">
    <property type="protein sequence ID" value="KIL44156.1"/>
    <property type="molecule type" value="Genomic_DNA"/>
</dbReference>
<evidence type="ECO:0000256" key="6">
    <source>
        <dbReference type="ARBA" id="ARBA00052755"/>
    </source>
</evidence>
<keyword evidence="1 8" id="KW-0121">Carboxypeptidase</keyword>
<dbReference type="Proteomes" id="UP000031938">
    <property type="component" value="Unassembled WGS sequence"/>
</dbReference>
<evidence type="ECO:0000313" key="12">
    <source>
        <dbReference type="Proteomes" id="UP000031938"/>
    </source>
</evidence>
<comment type="catalytic activity">
    <reaction evidence="6 8">
        <text>Release of a C-terminal amino acid with broad specificity, except for -Pro.</text>
        <dbReference type="EC" id="3.4.17.19"/>
    </reaction>
</comment>
<evidence type="ECO:0000256" key="4">
    <source>
        <dbReference type="ARBA" id="ARBA00022801"/>
    </source>
</evidence>
<dbReference type="PATRIC" id="fig|889306.3.peg.3133"/>
<keyword evidence="2 8" id="KW-0645">Protease</keyword>
<feature type="binding site" evidence="9">
    <location>
        <position position="267"/>
    </location>
    <ligand>
        <name>Zn(2+)</name>
        <dbReference type="ChEBI" id="CHEBI:29105"/>
        <note>catalytic</note>
    </ligand>
</feature>
<dbReference type="Pfam" id="PF02074">
    <property type="entry name" value="Peptidase_M32"/>
    <property type="match status" value="1"/>
</dbReference>
<dbReference type="CDD" id="cd06460">
    <property type="entry name" value="M32_Taq"/>
    <property type="match status" value="1"/>
</dbReference>
<reference evidence="11 12" key="1">
    <citation type="submission" date="2015-01" db="EMBL/GenBank/DDBJ databases">
        <title>Genome sequencing of Jeotgalibacillus soli.</title>
        <authorList>
            <person name="Goh K.M."/>
            <person name="Chan K.-G."/>
            <person name="Yaakop A.S."/>
            <person name="Ee R."/>
            <person name="Gan H.M."/>
            <person name="Chan C.S."/>
        </authorList>
    </citation>
    <scope>NUCLEOTIDE SEQUENCE [LARGE SCALE GENOMIC DNA]</scope>
    <source>
        <strain evidence="11 12">P9</strain>
    </source>
</reference>
<feature type="binding site" evidence="9">
    <location>
        <position position="271"/>
    </location>
    <ligand>
        <name>Zn(2+)</name>
        <dbReference type="ChEBI" id="CHEBI:29105"/>
        <note>catalytic</note>
    </ligand>
</feature>
<dbReference type="OrthoDB" id="9772308at2"/>
<evidence type="ECO:0000256" key="9">
    <source>
        <dbReference type="PIRSR" id="PIRSR006615-1"/>
    </source>
</evidence>
<sequence>MTAGFQQLEKEFISYVHKMTAYNEAIALIYWDLRTGAPKKAIDQRSQVIGTLSSDVFAMSTSDEMASFIAGLSSHKNELSEVTVKTLEICQKEYERNKKIPADEYREYVILQSKAESVWEEARAKSDFSMFQPYLEKLVEANKRFIQYWDKDENPYDTLLDMYEPGVTVDVLDRVFNQVREAIVPLVKNIQQSGDKPETDFLYTHFPVAKQKEFSLKILQEIGYDFDAGRLDEAVHPFAIGLNTGDVRVTTRYDENDFRGAIFGTIHEGGHALYEQNISSLLVGTPLAAGTSMGIHESQSLFYENFVGRHLSFWKCYYDLLKQHGSGQFDQISVEDFTRSINETKPSLIRVEADELTYALHVMVRYEIEKGLFNNEIMVEDLPEIWNSKYEEYLGVRPSNDAEGVLQDVHWSGGSFGYFPSYALGYMYAAQFKNKMVQDLPNYNDLLEKGELTPIKEWMKEHVHQFGKMKKPLEILQDTTGEGLNAQYLIDYLTEKYTKIYSL</sequence>
<keyword evidence="4 8" id="KW-0378">Hydrolase</keyword>
<dbReference type="PIRSF" id="PIRSF006615">
    <property type="entry name" value="Zn_crbxpep_Taq"/>
    <property type="match status" value="1"/>
</dbReference>
<keyword evidence="3 8" id="KW-0479">Metal-binding</keyword>
<dbReference type="PANTHER" id="PTHR34217:SF1">
    <property type="entry name" value="CARBOXYPEPTIDASE 1"/>
    <property type="match status" value="1"/>
</dbReference>
<evidence type="ECO:0000256" key="5">
    <source>
        <dbReference type="ARBA" id="ARBA00023049"/>
    </source>
</evidence>
<dbReference type="AlphaFoldDB" id="A0A0C2VI22"/>
<evidence type="ECO:0000256" key="10">
    <source>
        <dbReference type="PIRSR" id="PIRSR006615-2"/>
    </source>
</evidence>
<evidence type="ECO:0000256" key="2">
    <source>
        <dbReference type="ARBA" id="ARBA00022670"/>
    </source>
</evidence>
<comment type="similarity">
    <text evidence="7 8">Belongs to the peptidase M32 family.</text>
</comment>
<proteinExistence type="inferred from homology"/>
<evidence type="ECO:0000256" key="8">
    <source>
        <dbReference type="PIRNR" id="PIRNR006615"/>
    </source>
</evidence>
<comment type="function">
    <text evidence="8">Broad specificity carboxypetidase that releases amino acids sequentially from the C-terminus, including neutral, aromatic, polar and basic residues.</text>
</comment>
<comment type="caution">
    <text evidence="11">The sequence shown here is derived from an EMBL/GenBank/DDBJ whole genome shotgun (WGS) entry which is preliminary data.</text>
</comment>
<dbReference type="FunFam" id="1.10.1370.30:FF:000003">
    <property type="entry name" value="Thermostable carboxypeptidase 1"/>
    <property type="match status" value="1"/>
</dbReference>
<dbReference type="Gene3D" id="1.10.1370.30">
    <property type="match status" value="1"/>
</dbReference>
<dbReference type="GO" id="GO:0004181">
    <property type="term" value="F:metallocarboxypeptidase activity"/>
    <property type="evidence" value="ECO:0007669"/>
    <property type="project" value="UniProtKB-UniRule"/>
</dbReference>
<keyword evidence="12" id="KW-1185">Reference proteome</keyword>
<dbReference type="EC" id="3.4.17.19" evidence="8"/>